<keyword evidence="1" id="KW-0175">Coiled coil</keyword>
<dbReference type="EMBL" id="DUZY01000001">
    <property type="protein sequence ID" value="DAD25645.1"/>
    <property type="molecule type" value="Genomic_DNA"/>
</dbReference>
<organism evidence="4 6">
    <name type="scientific">Nelumbo nucifera</name>
    <name type="common">Sacred lotus</name>
    <dbReference type="NCBI Taxonomy" id="4432"/>
    <lineage>
        <taxon>Eukaryota</taxon>
        <taxon>Viridiplantae</taxon>
        <taxon>Streptophyta</taxon>
        <taxon>Embryophyta</taxon>
        <taxon>Tracheophyta</taxon>
        <taxon>Spermatophyta</taxon>
        <taxon>Magnoliopsida</taxon>
        <taxon>Proteales</taxon>
        <taxon>Nelumbonaceae</taxon>
        <taxon>Nelumbo</taxon>
    </lineage>
</organism>
<keyword evidence="6" id="KW-1185">Reference proteome</keyword>
<proteinExistence type="predicted"/>
<evidence type="ECO:0000256" key="1">
    <source>
        <dbReference type="SAM" id="Coils"/>
    </source>
</evidence>
<evidence type="ECO:0000313" key="4">
    <source>
        <dbReference type="EMBL" id="DAD25613.1"/>
    </source>
</evidence>
<reference evidence="4 6" key="1">
    <citation type="journal article" date="2020" name="Mol. Biol. Evol.">
        <title>Distinct Expression and Methylation Patterns for Genes with Different Fates following a Single Whole-Genome Duplication in Flowering Plants.</title>
        <authorList>
            <person name="Shi T."/>
            <person name="Rahmani R.S."/>
            <person name="Gugger P.F."/>
            <person name="Wang M."/>
            <person name="Li H."/>
            <person name="Zhang Y."/>
            <person name="Li Z."/>
            <person name="Wang Q."/>
            <person name="Van de Peer Y."/>
            <person name="Marchal K."/>
            <person name="Chen J."/>
        </authorList>
    </citation>
    <scope>NUCLEOTIDE SEQUENCE [LARGE SCALE GENOMIC DNA]</scope>
    <source>
        <tissue evidence="4">Leaf</tissue>
    </source>
</reference>
<protein>
    <submittedName>
        <fullName evidence="4">Uncharacterized protein</fullName>
    </submittedName>
</protein>
<comment type="caution">
    <text evidence="4">The sequence shown here is derived from an EMBL/GenBank/DDBJ whole genome shotgun (WGS) entry which is preliminary data.</text>
</comment>
<gene>
    <name evidence="2" type="ORF">HUJ06_026992</name>
    <name evidence="3" type="ORF">HUJ06_027058</name>
    <name evidence="4" type="ORF">HUJ06_027077</name>
    <name evidence="5" type="ORF">HUJ06_027109</name>
</gene>
<dbReference type="AlphaFoldDB" id="A0A822Y0T7"/>
<dbReference type="EMBL" id="DUZY01000001">
    <property type="protein sequence ID" value="DAD25594.1"/>
    <property type="molecule type" value="Genomic_DNA"/>
</dbReference>
<evidence type="ECO:0000313" key="3">
    <source>
        <dbReference type="EMBL" id="DAD25594.1"/>
    </source>
</evidence>
<accession>A0A822Y0T7</accession>
<evidence type="ECO:0000313" key="5">
    <source>
        <dbReference type="EMBL" id="DAD25645.1"/>
    </source>
</evidence>
<evidence type="ECO:0000313" key="6">
    <source>
        <dbReference type="Proteomes" id="UP000607653"/>
    </source>
</evidence>
<dbReference type="EMBL" id="DUZY01000001">
    <property type="protein sequence ID" value="DAD25528.1"/>
    <property type="molecule type" value="Genomic_DNA"/>
</dbReference>
<dbReference type="EMBL" id="DUZY01000001">
    <property type="protein sequence ID" value="DAD25613.1"/>
    <property type="molecule type" value="Genomic_DNA"/>
</dbReference>
<name>A0A822Y0T7_NELNU</name>
<feature type="coiled-coil region" evidence="1">
    <location>
        <begin position="20"/>
        <end position="47"/>
    </location>
</feature>
<sequence>MAAAITHTGSSLTMYYSIRRVAALQDAEALRRRLAEKEEELNLLAVEDGFSRQIVEGFETEAARARCARRELRGRVTEWSTLKWLLF</sequence>
<evidence type="ECO:0000313" key="2">
    <source>
        <dbReference type="EMBL" id="DAD25528.1"/>
    </source>
</evidence>
<dbReference type="Proteomes" id="UP000607653">
    <property type="component" value="Unassembled WGS sequence"/>
</dbReference>